<sequence>MCWLRQASLGAAFDSLPIVSDSRAIFRSELSLNGIFVNMAAARHRHFSLVALLVSSPVAAHMAVTAQLGNASDYQATYAWIHGHHCRALHGLGHRRKLRCQQLCHLRANYVANNSTTSMGSKELDTVTSHWCRALHGLGIDANYVANNSATSVGPKVLILLLTFVSMAAARHRHFSLMALLVSSPVAATWKSRHSSATFQITRLFMLGFTGIIAGLLIAWGIGENYVANNSATSMGSKTPSLLTGGCPGFEPGCRAMAVTAQLGNVSDYQVTYAWIQGNHFRALLGLRRRLALAQRLFPRLTTSSTLRGVSASSPTLSTYGLQHLWIVTGHICLT</sequence>
<feature type="transmembrane region" description="Helical" evidence="1">
    <location>
        <begin position="201"/>
        <end position="222"/>
    </location>
</feature>
<dbReference type="EMBL" id="CAJNNW010026691">
    <property type="protein sequence ID" value="CAE8687093.1"/>
    <property type="molecule type" value="Genomic_DNA"/>
</dbReference>
<reference evidence="2" key="1">
    <citation type="submission" date="2021-02" db="EMBL/GenBank/DDBJ databases">
        <authorList>
            <person name="Dougan E. K."/>
            <person name="Rhodes N."/>
            <person name="Thang M."/>
            <person name="Chan C."/>
        </authorList>
    </citation>
    <scope>NUCLEOTIDE SEQUENCE</scope>
</reference>
<organism evidence="2 3">
    <name type="scientific">Polarella glacialis</name>
    <name type="common">Dinoflagellate</name>
    <dbReference type="NCBI Taxonomy" id="89957"/>
    <lineage>
        <taxon>Eukaryota</taxon>
        <taxon>Sar</taxon>
        <taxon>Alveolata</taxon>
        <taxon>Dinophyceae</taxon>
        <taxon>Suessiales</taxon>
        <taxon>Suessiaceae</taxon>
        <taxon>Polarella</taxon>
    </lineage>
</organism>
<proteinExistence type="predicted"/>
<accession>A0A813JRT9</accession>
<evidence type="ECO:0000313" key="3">
    <source>
        <dbReference type="Proteomes" id="UP000626109"/>
    </source>
</evidence>
<evidence type="ECO:0000256" key="1">
    <source>
        <dbReference type="SAM" id="Phobius"/>
    </source>
</evidence>
<keyword evidence="1" id="KW-0472">Membrane</keyword>
<keyword evidence="1" id="KW-1133">Transmembrane helix</keyword>
<comment type="caution">
    <text evidence="2">The sequence shown here is derived from an EMBL/GenBank/DDBJ whole genome shotgun (WGS) entry which is preliminary data.</text>
</comment>
<protein>
    <submittedName>
        <fullName evidence="2">Uncharacterized protein</fullName>
    </submittedName>
</protein>
<dbReference type="Proteomes" id="UP000626109">
    <property type="component" value="Unassembled WGS sequence"/>
</dbReference>
<evidence type="ECO:0000313" key="2">
    <source>
        <dbReference type="EMBL" id="CAE8687093.1"/>
    </source>
</evidence>
<gene>
    <name evidence="2" type="ORF">PGLA2088_LOCUS25302</name>
</gene>
<dbReference type="AlphaFoldDB" id="A0A813JRT9"/>
<name>A0A813JRT9_POLGL</name>
<keyword evidence="1" id="KW-0812">Transmembrane</keyword>